<reference evidence="2" key="1">
    <citation type="submission" date="2020-06" db="EMBL/GenBank/DDBJ databases">
        <title>Thalassolituus marinus alknpb1M-1, a hydrocarbon-degrading bacterium isolated from the deep-sea overlying water using an in-situ strategy from the South China Sea basin.</title>
        <authorList>
            <person name="Dong C."/>
            <person name="Chen Y."/>
            <person name="Shao Z."/>
        </authorList>
    </citation>
    <scope>NUCLEOTIDE SEQUENCE [LARGE SCALE GENOMIC DNA]</scope>
    <source>
        <strain evidence="2">alknpb1M-1</strain>
    </source>
</reference>
<gene>
    <name evidence="1" type="ORF">HUF19_00195</name>
</gene>
<evidence type="ECO:0000313" key="2">
    <source>
        <dbReference type="Proteomes" id="UP001065322"/>
    </source>
</evidence>
<dbReference type="Gene3D" id="2.60.120.380">
    <property type="match status" value="1"/>
</dbReference>
<evidence type="ECO:0000313" key="1">
    <source>
        <dbReference type="EMBL" id="UXD85965.1"/>
    </source>
</evidence>
<accession>A0ABY6A5F1</accession>
<sequence>MKKFIPALATLILAGCADTFPDINNSGSGVPDPDPSSNDNFFNADYMNDGDTGALAADDRQDYYRLRGSQFNRYFNGTLTISLTNMNGDADLEVFDHNLNLLSWSRTAGTADEVVTLWYDASRNTNLDTQGLHFIKVSSADGNNMNYTLNFSFE</sequence>
<keyword evidence="2" id="KW-1185">Reference proteome</keyword>
<dbReference type="PROSITE" id="PS51257">
    <property type="entry name" value="PROKAR_LIPOPROTEIN"/>
    <property type="match status" value="1"/>
</dbReference>
<proteinExistence type="predicted"/>
<dbReference type="RefSeq" id="WP_260997962.1">
    <property type="nucleotide sequence ID" value="NZ_CP054475.1"/>
</dbReference>
<dbReference type="Proteomes" id="UP001065322">
    <property type="component" value="Chromosome"/>
</dbReference>
<name>A0ABY6A5F1_9GAMM</name>
<protein>
    <submittedName>
        <fullName evidence="1">Uncharacterized protein</fullName>
    </submittedName>
</protein>
<organism evidence="1 2">
    <name type="scientific">Thalassolituus hydrocarboniclasticus</name>
    <dbReference type="NCBI Taxonomy" id="2742796"/>
    <lineage>
        <taxon>Bacteria</taxon>
        <taxon>Pseudomonadati</taxon>
        <taxon>Pseudomonadota</taxon>
        <taxon>Gammaproteobacteria</taxon>
        <taxon>Oceanospirillales</taxon>
        <taxon>Oceanospirillaceae</taxon>
        <taxon>Thalassolituus</taxon>
    </lineage>
</organism>
<dbReference type="EMBL" id="CP054475">
    <property type="protein sequence ID" value="UXD85965.1"/>
    <property type="molecule type" value="Genomic_DNA"/>
</dbReference>